<comment type="caution">
    <text evidence="1">The sequence shown here is derived from an EMBL/GenBank/DDBJ whole genome shotgun (WGS) entry which is preliminary data.</text>
</comment>
<keyword evidence="2" id="KW-1185">Reference proteome</keyword>
<organism evidence="1 2">
    <name type="scientific">Sphaerodactylus townsendi</name>
    <dbReference type="NCBI Taxonomy" id="933632"/>
    <lineage>
        <taxon>Eukaryota</taxon>
        <taxon>Metazoa</taxon>
        <taxon>Chordata</taxon>
        <taxon>Craniata</taxon>
        <taxon>Vertebrata</taxon>
        <taxon>Euteleostomi</taxon>
        <taxon>Lepidosauria</taxon>
        <taxon>Squamata</taxon>
        <taxon>Bifurcata</taxon>
        <taxon>Gekkota</taxon>
        <taxon>Sphaerodactylidae</taxon>
        <taxon>Sphaerodactylus</taxon>
    </lineage>
</organism>
<evidence type="ECO:0000313" key="1">
    <source>
        <dbReference type="EMBL" id="KAH8001251.1"/>
    </source>
</evidence>
<protein>
    <submittedName>
        <fullName evidence="1">Uncharacterized protein</fullName>
    </submittedName>
</protein>
<reference evidence="1" key="1">
    <citation type="submission" date="2021-08" db="EMBL/GenBank/DDBJ databases">
        <title>The first chromosome-level gecko genome reveals the dynamic sex chromosomes of Neotropical dwarf geckos (Sphaerodactylidae: Sphaerodactylus).</title>
        <authorList>
            <person name="Pinto B.J."/>
            <person name="Keating S.E."/>
            <person name="Gamble T."/>
        </authorList>
    </citation>
    <scope>NUCLEOTIDE SEQUENCE</scope>
    <source>
        <strain evidence="1">TG3544</strain>
    </source>
</reference>
<dbReference type="Proteomes" id="UP000827872">
    <property type="component" value="Linkage Group LG08"/>
</dbReference>
<evidence type="ECO:0000313" key="2">
    <source>
        <dbReference type="Proteomes" id="UP000827872"/>
    </source>
</evidence>
<dbReference type="EMBL" id="CM037621">
    <property type="protein sequence ID" value="KAH8001251.1"/>
    <property type="molecule type" value="Genomic_DNA"/>
</dbReference>
<gene>
    <name evidence="1" type="ORF">K3G42_003266</name>
</gene>
<accession>A0ACB8F7Y6</accession>
<sequence length="104" mass="11454">MFMLCGIHLFETRRGSPKDCSMWGAELDPPALLPAKLQSHSTIPLCLAVPSLLKDKRVLSRPQTVSHTVSQSSIISLCVGPFLARGRLSFMSPLGIGRYIKFNK</sequence>
<proteinExistence type="predicted"/>
<name>A0ACB8F7Y6_9SAUR</name>